<feature type="non-terminal residue" evidence="1">
    <location>
        <position position="1"/>
    </location>
</feature>
<comment type="caution">
    <text evidence="1">The sequence shown here is derived from an EMBL/GenBank/DDBJ whole genome shotgun (WGS) entry which is preliminary data.</text>
</comment>
<dbReference type="PANTHER" id="PTHR28601">
    <property type="entry name" value="COILED-COIL DOMAIN-CONTAINING PROTEIN 24"/>
    <property type="match status" value="1"/>
</dbReference>
<dbReference type="AlphaFoldDB" id="A0A0P7VM17"/>
<evidence type="ECO:0000313" key="1">
    <source>
        <dbReference type="EMBL" id="KPP77043.1"/>
    </source>
</evidence>
<evidence type="ECO:0000313" key="2">
    <source>
        <dbReference type="Proteomes" id="UP000034805"/>
    </source>
</evidence>
<sequence length="286" mass="32658">GHDQNIDSLEGYEPPQCLWSLVKQHVPELELPEIRAVLGEALVDLYTEMYAEHLHKHLHLPAIQASVSRDLQRSNRKKRRTFEEARFTRPDLARLSFGRACSLVAHCSNKTRWLARGREDRVRGSAAVPVAFIDDAVRKVLRSLRWFKPLLSKTGRLLRNTVFDFPAAAVEMWRQVWREARGKQGFGSRTPQPALADPPAIKELLRDEIRLLLLAVRDVANGEGRRRRHYTVRGLAFLPSVWSFFPARSCTKQETVHSVPPEKAFVEEMELGVAMAMAMRHLITGS</sequence>
<dbReference type="PANTHER" id="PTHR28601:SF1">
    <property type="entry name" value="COILED-COIL DOMAIN-CONTAINING PROTEIN 24"/>
    <property type="match status" value="1"/>
</dbReference>
<protein>
    <submittedName>
        <fullName evidence="1">Uncharacterized protein</fullName>
    </submittedName>
</protein>
<dbReference type="Proteomes" id="UP000034805">
    <property type="component" value="Unassembled WGS sequence"/>
</dbReference>
<dbReference type="InterPro" id="IPR031367">
    <property type="entry name" value="CCDC24"/>
</dbReference>
<name>A0A0P7VM17_SCLFO</name>
<proteinExistence type="predicted"/>
<dbReference type="Pfam" id="PF15669">
    <property type="entry name" value="CCDC24"/>
    <property type="match status" value="1"/>
</dbReference>
<accession>A0A0P7VM17</accession>
<dbReference type="EMBL" id="JARO02000909">
    <property type="protein sequence ID" value="KPP77043.1"/>
    <property type="molecule type" value="Genomic_DNA"/>
</dbReference>
<organism evidence="1 2">
    <name type="scientific">Scleropages formosus</name>
    <name type="common">Asian bonytongue</name>
    <name type="synonym">Osteoglossum formosum</name>
    <dbReference type="NCBI Taxonomy" id="113540"/>
    <lineage>
        <taxon>Eukaryota</taxon>
        <taxon>Metazoa</taxon>
        <taxon>Chordata</taxon>
        <taxon>Craniata</taxon>
        <taxon>Vertebrata</taxon>
        <taxon>Euteleostomi</taxon>
        <taxon>Actinopterygii</taxon>
        <taxon>Neopterygii</taxon>
        <taxon>Teleostei</taxon>
        <taxon>Osteoglossocephala</taxon>
        <taxon>Osteoglossomorpha</taxon>
        <taxon>Osteoglossiformes</taxon>
        <taxon>Osteoglossidae</taxon>
        <taxon>Scleropages</taxon>
    </lineage>
</organism>
<reference evidence="1 2" key="1">
    <citation type="submission" date="2015-08" db="EMBL/GenBank/DDBJ databases">
        <title>The genome of the Asian arowana (Scleropages formosus).</title>
        <authorList>
            <person name="Tan M.H."/>
            <person name="Gan H.M."/>
            <person name="Croft L.J."/>
            <person name="Austin C.M."/>
        </authorList>
    </citation>
    <scope>NUCLEOTIDE SEQUENCE [LARGE SCALE GENOMIC DNA]</scope>
    <source>
        <strain evidence="1">Aro1</strain>
    </source>
</reference>
<gene>
    <name evidence="1" type="ORF">Z043_103560</name>
</gene>